<dbReference type="EMBL" id="JAESVA010000009">
    <property type="protein sequence ID" value="MCB8882831.1"/>
    <property type="molecule type" value="Genomic_DNA"/>
</dbReference>
<dbReference type="Proteomes" id="UP000721844">
    <property type="component" value="Unassembled WGS sequence"/>
</dbReference>
<evidence type="ECO:0000256" key="4">
    <source>
        <dbReference type="SAM" id="MobiDB-lite"/>
    </source>
</evidence>
<dbReference type="GO" id="GO:0051205">
    <property type="term" value="P:protein insertion into membrane"/>
    <property type="evidence" value="ECO:0007669"/>
    <property type="project" value="TreeGrafter"/>
</dbReference>
<accession>A0A963Z5A4</accession>
<protein>
    <submittedName>
        <fullName evidence="6">Outer membrane protein assembly factor BamE</fullName>
    </submittedName>
</protein>
<sequence>MSRVSETASPRRQTSFRRAAAVACLVIGLPLAGCSFFQAQSTTRGDPIDADALKQLTPGTTTQADATALLGSPTTHETFNDNSWIYISQITRPRVGRLPGVLEQRVVVLNFDQSGVLQKVNVYDKADSKNVGMAPGTTPTPGASASVLQQLFGNIGRFNGGGGSTGGSSAGGGGVNGGGPSF</sequence>
<dbReference type="AlphaFoldDB" id="A0A963Z5A4"/>
<evidence type="ECO:0000313" key="6">
    <source>
        <dbReference type="EMBL" id="MCB8882831.1"/>
    </source>
</evidence>
<feature type="domain" description="Outer membrane protein assembly factor BamE" evidence="5">
    <location>
        <begin position="48"/>
        <end position="119"/>
    </location>
</feature>
<keyword evidence="1" id="KW-0732">Signal</keyword>
<proteinExistence type="predicted"/>
<dbReference type="Pfam" id="PF04355">
    <property type="entry name" value="BamE"/>
    <property type="match status" value="1"/>
</dbReference>
<keyword evidence="7" id="KW-1185">Reference proteome</keyword>
<dbReference type="GO" id="GO:1990063">
    <property type="term" value="C:Bam protein complex"/>
    <property type="evidence" value="ECO:0007669"/>
    <property type="project" value="TreeGrafter"/>
</dbReference>
<evidence type="ECO:0000313" key="7">
    <source>
        <dbReference type="Proteomes" id="UP000721844"/>
    </source>
</evidence>
<feature type="region of interest" description="Disordered" evidence="4">
    <location>
        <begin position="163"/>
        <end position="182"/>
    </location>
</feature>
<evidence type="ECO:0000256" key="3">
    <source>
        <dbReference type="ARBA" id="ARBA00023237"/>
    </source>
</evidence>
<dbReference type="GO" id="GO:0043165">
    <property type="term" value="P:Gram-negative-bacterium-type cell outer membrane assembly"/>
    <property type="evidence" value="ECO:0007669"/>
    <property type="project" value="TreeGrafter"/>
</dbReference>
<reference evidence="6 7" key="1">
    <citation type="journal article" date="2021" name="Microorganisms">
        <title>Acidisoma silvae sp. nov. and Acidisomacellulosilytica sp. nov., Two Acidophilic Bacteria Isolated from Decaying Wood, Hydrolyzing Cellulose and Producing Poly-3-hydroxybutyrate.</title>
        <authorList>
            <person name="Mieszkin S."/>
            <person name="Pouder E."/>
            <person name="Uroz S."/>
            <person name="Simon-Colin C."/>
            <person name="Alain K."/>
        </authorList>
    </citation>
    <scope>NUCLEOTIDE SEQUENCE [LARGE SCALE GENOMIC DNA]</scope>
    <source>
        <strain evidence="6 7">HW T5.17</strain>
    </source>
</reference>
<organism evidence="6 7">
    <name type="scientific">Acidisoma cellulosilyticum</name>
    <dbReference type="NCBI Taxonomy" id="2802395"/>
    <lineage>
        <taxon>Bacteria</taxon>
        <taxon>Pseudomonadati</taxon>
        <taxon>Pseudomonadota</taxon>
        <taxon>Alphaproteobacteria</taxon>
        <taxon>Acetobacterales</taxon>
        <taxon>Acidocellaceae</taxon>
        <taxon>Acidisoma</taxon>
    </lineage>
</organism>
<keyword evidence="2" id="KW-0472">Membrane</keyword>
<dbReference type="InterPro" id="IPR007450">
    <property type="entry name" value="BamE_dom"/>
</dbReference>
<evidence type="ECO:0000256" key="1">
    <source>
        <dbReference type="ARBA" id="ARBA00022729"/>
    </source>
</evidence>
<dbReference type="PANTHER" id="PTHR37482">
    <property type="entry name" value="OUTER MEMBRANE PROTEIN ASSEMBLY FACTOR BAME"/>
    <property type="match status" value="1"/>
</dbReference>
<keyword evidence="3" id="KW-0998">Cell outer membrane</keyword>
<evidence type="ECO:0000259" key="5">
    <source>
        <dbReference type="Pfam" id="PF04355"/>
    </source>
</evidence>
<evidence type="ECO:0000256" key="2">
    <source>
        <dbReference type="ARBA" id="ARBA00023136"/>
    </source>
</evidence>
<gene>
    <name evidence="6" type="ORF">ACELLULO517_21475</name>
</gene>
<name>A0A963Z5A4_9PROT</name>
<dbReference type="InterPro" id="IPR037873">
    <property type="entry name" value="BamE-like"/>
</dbReference>
<comment type="caution">
    <text evidence="6">The sequence shown here is derived from an EMBL/GenBank/DDBJ whole genome shotgun (WGS) entry which is preliminary data.</text>
</comment>
<dbReference type="GO" id="GO:0030674">
    <property type="term" value="F:protein-macromolecule adaptor activity"/>
    <property type="evidence" value="ECO:0007669"/>
    <property type="project" value="TreeGrafter"/>
</dbReference>
<dbReference type="PANTHER" id="PTHR37482:SF1">
    <property type="entry name" value="OUTER MEMBRANE PROTEIN ASSEMBLY FACTOR BAME"/>
    <property type="match status" value="1"/>
</dbReference>
<dbReference type="Gene3D" id="3.30.1450.10">
    <property type="match status" value="1"/>
</dbReference>
<dbReference type="InterPro" id="IPR026592">
    <property type="entry name" value="BamE"/>
</dbReference>